<gene>
    <name evidence="2" type="ORF">CesoFtcFv8_011268</name>
</gene>
<evidence type="ECO:0000313" key="3">
    <source>
        <dbReference type="Proteomes" id="UP001335648"/>
    </source>
</evidence>
<protein>
    <submittedName>
        <fullName evidence="2">Uncharacterized protein</fullName>
    </submittedName>
</protein>
<organism evidence="2 3">
    <name type="scientific">Champsocephalus esox</name>
    <name type="common">pike icefish</name>
    <dbReference type="NCBI Taxonomy" id="159716"/>
    <lineage>
        <taxon>Eukaryota</taxon>
        <taxon>Metazoa</taxon>
        <taxon>Chordata</taxon>
        <taxon>Craniata</taxon>
        <taxon>Vertebrata</taxon>
        <taxon>Euteleostomi</taxon>
        <taxon>Actinopterygii</taxon>
        <taxon>Neopterygii</taxon>
        <taxon>Teleostei</taxon>
        <taxon>Neoteleostei</taxon>
        <taxon>Acanthomorphata</taxon>
        <taxon>Eupercaria</taxon>
        <taxon>Perciformes</taxon>
        <taxon>Notothenioidei</taxon>
        <taxon>Channichthyidae</taxon>
        <taxon>Champsocephalus</taxon>
    </lineage>
</organism>
<keyword evidence="3" id="KW-1185">Reference proteome</keyword>
<feature type="compositionally biased region" description="Polar residues" evidence="1">
    <location>
        <begin position="28"/>
        <end position="38"/>
    </location>
</feature>
<reference evidence="2 3" key="1">
    <citation type="journal article" date="2023" name="Mol. Biol. Evol.">
        <title>Genomics of Secondarily Temperate Adaptation in the Only Non-Antarctic Icefish.</title>
        <authorList>
            <person name="Rivera-Colon A.G."/>
            <person name="Rayamajhi N."/>
            <person name="Minhas B.F."/>
            <person name="Madrigal G."/>
            <person name="Bilyk K.T."/>
            <person name="Yoon V."/>
            <person name="Hune M."/>
            <person name="Gregory S."/>
            <person name="Cheng C.H.C."/>
            <person name="Catchen J.M."/>
        </authorList>
    </citation>
    <scope>NUCLEOTIDE SEQUENCE [LARGE SCALE GENOMIC DNA]</scope>
    <source>
        <strain evidence="2">JC2023a</strain>
    </source>
</reference>
<dbReference type="Proteomes" id="UP001335648">
    <property type="component" value="Unassembled WGS sequence"/>
</dbReference>
<accession>A0AAN8GX12</accession>
<comment type="caution">
    <text evidence="2">The sequence shown here is derived from an EMBL/GenBank/DDBJ whole genome shotgun (WGS) entry which is preliminary data.</text>
</comment>
<sequence length="66" mass="6935">MITTTDIGSLSAGVRLEGHRAQGPGATRGQQQPSSLQNKPPPSLATPGEKKRPRGESLRRERAGGC</sequence>
<evidence type="ECO:0000256" key="1">
    <source>
        <dbReference type="SAM" id="MobiDB-lite"/>
    </source>
</evidence>
<name>A0AAN8GX12_9TELE</name>
<evidence type="ECO:0000313" key="2">
    <source>
        <dbReference type="EMBL" id="KAK5894591.1"/>
    </source>
</evidence>
<dbReference type="EMBL" id="JAULUE010002054">
    <property type="protein sequence ID" value="KAK5894591.1"/>
    <property type="molecule type" value="Genomic_DNA"/>
</dbReference>
<feature type="region of interest" description="Disordered" evidence="1">
    <location>
        <begin position="1"/>
        <end position="66"/>
    </location>
</feature>
<dbReference type="AlphaFoldDB" id="A0AAN8GX12"/>
<proteinExistence type="predicted"/>
<feature type="compositionally biased region" description="Basic and acidic residues" evidence="1">
    <location>
        <begin position="48"/>
        <end position="66"/>
    </location>
</feature>